<evidence type="ECO:0000313" key="3">
    <source>
        <dbReference type="EMBL" id="NOL40268.1"/>
    </source>
</evidence>
<gene>
    <name evidence="2" type="ORF">HNR71_005545</name>
    <name evidence="3" type="ORF">HPO96_08430</name>
</gene>
<evidence type="ECO:0000313" key="2">
    <source>
        <dbReference type="EMBL" id="MBB6569908.1"/>
    </source>
</evidence>
<feature type="compositionally biased region" description="Basic residues" evidence="1">
    <location>
        <begin position="45"/>
        <end position="56"/>
    </location>
</feature>
<sequence length="56" mass="6489">MPAVGGIDTYYDYNQRRWMYRRLGGGPVHTQHLTPPKPDPEPAKKPAKRKAVRERT</sequence>
<feature type="region of interest" description="Disordered" evidence="1">
    <location>
        <begin position="24"/>
        <end position="56"/>
    </location>
</feature>
<accession>A0A7Y4KX43</accession>
<dbReference type="AlphaFoldDB" id="A0A7Y4KX43"/>
<proteinExistence type="predicted"/>
<keyword evidence="4" id="KW-1185">Reference proteome</keyword>
<evidence type="ECO:0000313" key="4">
    <source>
        <dbReference type="Proteomes" id="UP000534306"/>
    </source>
</evidence>
<evidence type="ECO:0000313" key="5">
    <source>
        <dbReference type="Proteomes" id="UP000553957"/>
    </source>
</evidence>
<dbReference type="RefSeq" id="WP_171672668.1">
    <property type="nucleotide sequence ID" value="NZ_BAAAGT010000002.1"/>
</dbReference>
<reference evidence="2 5" key="2">
    <citation type="submission" date="2020-08" db="EMBL/GenBank/DDBJ databases">
        <title>Sequencing the genomes of 1000 actinobacteria strains.</title>
        <authorList>
            <person name="Klenk H.-P."/>
        </authorList>
    </citation>
    <scope>NUCLEOTIDE SEQUENCE [LARGE SCALE GENOMIC DNA]</scope>
    <source>
        <strain evidence="2 5">DSM 15626</strain>
    </source>
</reference>
<dbReference type="EMBL" id="JABJRC010000002">
    <property type="protein sequence ID" value="NOL40268.1"/>
    <property type="molecule type" value="Genomic_DNA"/>
</dbReference>
<evidence type="ECO:0000256" key="1">
    <source>
        <dbReference type="SAM" id="MobiDB-lite"/>
    </source>
</evidence>
<organism evidence="3 4">
    <name type="scientific">Kribbella sandramycini</name>
    <dbReference type="NCBI Taxonomy" id="60450"/>
    <lineage>
        <taxon>Bacteria</taxon>
        <taxon>Bacillati</taxon>
        <taxon>Actinomycetota</taxon>
        <taxon>Actinomycetes</taxon>
        <taxon>Propionibacteriales</taxon>
        <taxon>Kribbellaceae</taxon>
        <taxon>Kribbella</taxon>
    </lineage>
</organism>
<dbReference type="Proteomes" id="UP000534306">
    <property type="component" value="Unassembled WGS sequence"/>
</dbReference>
<reference evidence="3 4" key="1">
    <citation type="submission" date="2020-05" db="EMBL/GenBank/DDBJ databases">
        <title>Genome sequence of Kribbella sandramycini ATCC 39419.</title>
        <authorList>
            <person name="Maclea K.S."/>
            <person name="Fair J.L."/>
        </authorList>
    </citation>
    <scope>NUCLEOTIDE SEQUENCE [LARGE SCALE GENOMIC DNA]</scope>
    <source>
        <strain evidence="3 4">ATCC 39419</strain>
    </source>
</reference>
<dbReference type="EMBL" id="JACHKF010000001">
    <property type="protein sequence ID" value="MBB6569908.1"/>
    <property type="molecule type" value="Genomic_DNA"/>
</dbReference>
<dbReference type="Proteomes" id="UP000553957">
    <property type="component" value="Unassembled WGS sequence"/>
</dbReference>
<name>A0A7Y4KX43_9ACTN</name>
<protein>
    <submittedName>
        <fullName evidence="3">Uncharacterized protein</fullName>
    </submittedName>
</protein>
<comment type="caution">
    <text evidence="3">The sequence shown here is derived from an EMBL/GenBank/DDBJ whole genome shotgun (WGS) entry which is preliminary data.</text>
</comment>